<dbReference type="Proteomes" id="UP000753908">
    <property type="component" value="Unassembled WGS sequence"/>
</dbReference>
<feature type="domain" description="PAC" evidence="5">
    <location>
        <begin position="147"/>
        <end position="199"/>
    </location>
</feature>
<gene>
    <name evidence="7" type="ORF">KME25_01515</name>
</gene>
<dbReference type="InterPro" id="IPR000700">
    <property type="entry name" value="PAS-assoc_C"/>
</dbReference>
<dbReference type="InterPro" id="IPR012318">
    <property type="entry name" value="HTH_CRP"/>
</dbReference>
<evidence type="ECO:0000259" key="4">
    <source>
        <dbReference type="PROSITE" id="PS50112"/>
    </source>
</evidence>
<dbReference type="InterPro" id="IPR018490">
    <property type="entry name" value="cNMP-bd_dom_sf"/>
</dbReference>
<evidence type="ECO:0000313" key="7">
    <source>
        <dbReference type="EMBL" id="MBW4543118.1"/>
    </source>
</evidence>
<dbReference type="SUPFAM" id="SSF55785">
    <property type="entry name" value="PYP-like sensor domain (PAS domain)"/>
    <property type="match status" value="1"/>
</dbReference>
<dbReference type="CDD" id="cd00092">
    <property type="entry name" value="HTH_CRP"/>
    <property type="match status" value="1"/>
</dbReference>
<feature type="domain" description="HTH crp-type" evidence="6">
    <location>
        <begin position="317"/>
        <end position="390"/>
    </location>
</feature>
<dbReference type="InterPro" id="IPR014710">
    <property type="entry name" value="RmlC-like_jellyroll"/>
</dbReference>
<dbReference type="InterPro" id="IPR013767">
    <property type="entry name" value="PAS_fold"/>
</dbReference>
<proteinExistence type="predicted"/>
<organism evidence="7 8">
    <name type="scientific">Symplocastrum torsivum CPER-KK1</name>
    <dbReference type="NCBI Taxonomy" id="450513"/>
    <lineage>
        <taxon>Bacteria</taxon>
        <taxon>Bacillati</taxon>
        <taxon>Cyanobacteriota</taxon>
        <taxon>Cyanophyceae</taxon>
        <taxon>Oscillatoriophycideae</taxon>
        <taxon>Oscillatoriales</taxon>
        <taxon>Microcoleaceae</taxon>
        <taxon>Symplocastrum</taxon>
    </lineage>
</organism>
<evidence type="ECO:0000259" key="5">
    <source>
        <dbReference type="PROSITE" id="PS50113"/>
    </source>
</evidence>
<keyword evidence="2" id="KW-0238">DNA-binding</keyword>
<evidence type="ECO:0000256" key="3">
    <source>
        <dbReference type="ARBA" id="ARBA00023163"/>
    </source>
</evidence>
<dbReference type="PROSITE" id="PS51063">
    <property type="entry name" value="HTH_CRP_2"/>
    <property type="match status" value="1"/>
</dbReference>
<dbReference type="SUPFAM" id="SSF46785">
    <property type="entry name" value="Winged helix' DNA-binding domain"/>
    <property type="match status" value="1"/>
</dbReference>
<dbReference type="Gene3D" id="2.60.120.10">
    <property type="entry name" value="Jelly Rolls"/>
    <property type="match status" value="1"/>
</dbReference>
<evidence type="ECO:0000256" key="2">
    <source>
        <dbReference type="ARBA" id="ARBA00023125"/>
    </source>
</evidence>
<dbReference type="Gene3D" id="3.30.450.20">
    <property type="entry name" value="PAS domain"/>
    <property type="match status" value="1"/>
</dbReference>
<dbReference type="PROSITE" id="PS50112">
    <property type="entry name" value="PAS"/>
    <property type="match status" value="1"/>
</dbReference>
<dbReference type="GO" id="GO:0006355">
    <property type="term" value="P:regulation of DNA-templated transcription"/>
    <property type="evidence" value="ECO:0007669"/>
    <property type="project" value="InterPro"/>
</dbReference>
<reference evidence="7" key="1">
    <citation type="submission" date="2021-05" db="EMBL/GenBank/DDBJ databases">
        <authorList>
            <person name="Pietrasiak N."/>
            <person name="Ward R."/>
            <person name="Stajich J.E."/>
            <person name="Kurbessoian T."/>
        </authorList>
    </citation>
    <scope>NUCLEOTIDE SEQUENCE</scope>
    <source>
        <strain evidence="7">CPER-KK1</strain>
    </source>
</reference>
<dbReference type="NCBIfam" id="TIGR00229">
    <property type="entry name" value="sensory_box"/>
    <property type="match status" value="1"/>
</dbReference>
<dbReference type="PROSITE" id="PS50113">
    <property type="entry name" value="PAC"/>
    <property type="match status" value="1"/>
</dbReference>
<dbReference type="CDD" id="cd00130">
    <property type="entry name" value="PAS"/>
    <property type="match status" value="1"/>
</dbReference>
<comment type="caution">
    <text evidence="7">The sequence shown here is derived from an EMBL/GenBank/DDBJ whole genome shotgun (WGS) entry which is preliminary data.</text>
</comment>
<accession>A0A951U7F5</accession>
<protein>
    <submittedName>
        <fullName evidence="7">PAS domain S-box protein</fullName>
    </submittedName>
</protein>
<dbReference type="EMBL" id="JAHHIF010000002">
    <property type="protein sequence ID" value="MBW4543118.1"/>
    <property type="molecule type" value="Genomic_DNA"/>
</dbReference>
<reference evidence="7" key="2">
    <citation type="journal article" date="2022" name="Microbiol. Resour. Announc.">
        <title>Metagenome Sequencing to Explore Phylogenomics of Terrestrial Cyanobacteria.</title>
        <authorList>
            <person name="Ward R.D."/>
            <person name="Stajich J.E."/>
            <person name="Johansen J.R."/>
            <person name="Huntemann M."/>
            <person name="Clum A."/>
            <person name="Foster B."/>
            <person name="Foster B."/>
            <person name="Roux S."/>
            <person name="Palaniappan K."/>
            <person name="Varghese N."/>
            <person name="Mukherjee S."/>
            <person name="Reddy T.B.K."/>
            <person name="Daum C."/>
            <person name="Copeland A."/>
            <person name="Chen I.A."/>
            <person name="Ivanova N.N."/>
            <person name="Kyrpides N.C."/>
            <person name="Shapiro N."/>
            <person name="Eloe-Fadrosh E.A."/>
            <person name="Pietrasiak N."/>
        </authorList>
    </citation>
    <scope>NUCLEOTIDE SEQUENCE</scope>
    <source>
        <strain evidence="7">CPER-KK1</strain>
    </source>
</reference>
<dbReference type="InterPro" id="IPR036390">
    <property type="entry name" value="WH_DNA-bd_sf"/>
</dbReference>
<keyword evidence="3" id="KW-0804">Transcription</keyword>
<dbReference type="InterPro" id="IPR035965">
    <property type="entry name" value="PAS-like_dom_sf"/>
</dbReference>
<dbReference type="SMART" id="SM00091">
    <property type="entry name" value="PAS"/>
    <property type="match status" value="1"/>
</dbReference>
<dbReference type="AlphaFoldDB" id="A0A951U7F5"/>
<evidence type="ECO:0000256" key="1">
    <source>
        <dbReference type="ARBA" id="ARBA00023015"/>
    </source>
</evidence>
<evidence type="ECO:0000313" key="8">
    <source>
        <dbReference type="Proteomes" id="UP000753908"/>
    </source>
</evidence>
<feature type="domain" description="PAS" evidence="4">
    <location>
        <begin position="74"/>
        <end position="144"/>
    </location>
</feature>
<sequence>MNVDMFAKQVQAIHWRLADMYRGADGALQPTSDLLLPVAFKELGTASEALQVAAEQLLEQTEKLATTRAQVEAERQRYKELFEFMPNAYLVTDDQGKILEANRAAATLLNIEQSFLPGKLLVSFIPPQERRTFRNKLLQMHRSEWVQEWALSLQPRHGEAFEATVNISVVREVLDQAVTLHWIVRDISERKRALKALNTSEYDSYHDRPWHCYSKGELIHLEPSLLYIVRQGLVKLSTMSESGDEILMGLVGSSMPFGSSLTSLPIYQAIAFSDEVQLVNISLSEIAGSPHLTQALLSHINARLRQTELLLAIAGKRQVKDRLYHLLQLLKKEIGQSVSQGTRLTVRITHQDLADACCTTRVTITRLLSKFRQEGKITFDSKQHMIIKNEI</sequence>
<name>A0A951U7F5_9CYAN</name>
<dbReference type="SMART" id="SM00419">
    <property type="entry name" value="HTH_CRP"/>
    <property type="match status" value="1"/>
</dbReference>
<dbReference type="GO" id="GO:0003677">
    <property type="term" value="F:DNA binding"/>
    <property type="evidence" value="ECO:0007669"/>
    <property type="project" value="UniProtKB-KW"/>
</dbReference>
<dbReference type="Pfam" id="PF13545">
    <property type="entry name" value="HTH_Crp_2"/>
    <property type="match status" value="1"/>
</dbReference>
<evidence type="ECO:0000259" key="6">
    <source>
        <dbReference type="PROSITE" id="PS51063"/>
    </source>
</evidence>
<keyword evidence="1" id="KW-0805">Transcription regulation</keyword>
<dbReference type="Pfam" id="PF00989">
    <property type="entry name" value="PAS"/>
    <property type="match status" value="1"/>
</dbReference>
<dbReference type="SUPFAM" id="SSF51206">
    <property type="entry name" value="cAMP-binding domain-like"/>
    <property type="match status" value="1"/>
</dbReference>
<dbReference type="InterPro" id="IPR000014">
    <property type="entry name" value="PAS"/>
</dbReference>